<gene>
    <name evidence="9" type="ORF">BST86_02635</name>
</gene>
<keyword evidence="3" id="KW-1003">Cell membrane</keyword>
<dbReference type="EMBL" id="MQUC01000003">
    <property type="protein sequence ID" value="PRP66058.1"/>
    <property type="molecule type" value="Genomic_DNA"/>
</dbReference>
<accession>A0A2S9WRE9</accession>
<keyword evidence="6 7" id="KW-0472">Membrane</keyword>
<evidence type="ECO:0000256" key="1">
    <source>
        <dbReference type="ARBA" id="ARBA00004651"/>
    </source>
</evidence>
<feature type="transmembrane region" description="Helical" evidence="7">
    <location>
        <begin position="47"/>
        <end position="64"/>
    </location>
</feature>
<reference evidence="9 10" key="1">
    <citation type="submission" date="2016-11" db="EMBL/GenBank/DDBJ databases">
        <title>Trade-off between light-utilization and light-protection in marine flavobacteria.</title>
        <authorList>
            <person name="Kumagai Y."/>
        </authorList>
    </citation>
    <scope>NUCLEOTIDE SEQUENCE [LARGE SCALE GENOMIC DNA]</scope>
    <source>
        <strain evidence="9 10">JCM 17109</strain>
    </source>
</reference>
<comment type="caution">
    <text evidence="9">The sequence shown here is derived from an EMBL/GenBank/DDBJ whole genome shotgun (WGS) entry which is preliminary data.</text>
</comment>
<organism evidence="9 10">
    <name type="scientific">Nonlabens agnitus</name>
    <dbReference type="NCBI Taxonomy" id="870484"/>
    <lineage>
        <taxon>Bacteria</taxon>
        <taxon>Pseudomonadati</taxon>
        <taxon>Bacteroidota</taxon>
        <taxon>Flavobacteriia</taxon>
        <taxon>Flavobacteriales</taxon>
        <taxon>Flavobacteriaceae</taxon>
        <taxon>Nonlabens</taxon>
    </lineage>
</organism>
<comment type="similarity">
    <text evidence="2">Belongs to the UPF0702 family.</text>
</comment>
<evidence type="ECO:0000256" key="5">
    <source>
        <dbReference type="ARBA" id="ARBA00022989"/>
    </source>
</evidence>
<proteinExistence type="inferred from homology"/>
<dbReference type="Gene3D" id="3.30.240.20">
    <property type="entry name" value="bsu07140 like domains"/>
    <property type="match status" value="1"/>
</dbReference>
<dbReference type="Proteomes" id="UP000239532">
    <property type="component" value="Unassembled WGS sequence"/>
</dbReference>
<dbReference type="InterPro" id="IPR007353">
    <property type="entry name" value="DUF421"/>
</dbReference>
<evidence type="ECO:0000259" key="8">
    <source>
        <dbReference type="Pfam" id="PF04239"/>
    </source>
</evidence>
<dbReference type="PANTHER" id="PTHR34582:SF6">
    <property type="entry name" value="UPF0702 TRANSMEMBRANE PROTEIN YCAP"/>
    <property type="match status" value="1"/>
</dbReference>
<comment type="subcellular location">
    <subcellularLocation>
        <location evidence="1">Cell membrane</location>
        <topology evidence="1">Multi-pass membrane protein</topology>
    </subcellularLocation>
</comment>
<dbReference type="GO" id="GO:0005886">
    <property type="term" value="C:plasma membrane"/>
    <property type="evidence" value="ECO:0007669"/>
    <property type="project" value="UniProtKB-SubCell"/>
</dbReference>
<dbReference type="Pfam" id="PF04239">
    <property type="entry name" value="DUF421"/>
    <property type="match status" value="1"/>
</dbReference>
<sequence>MDINWKLYTDKIEFMPEVIVGTVFLYILLIVYTRLFGLKSFSKMTGFDFLNTVAIGNLLAMSAATSSPSLFVGALLIGMLYLMNYLVTYVMFKSKTARSMIDNTPILLMKDGEIIEENLQKTKVTKNELRGKLREANVIRLSEVRAVVLETTGDVSVLHTSGEERMEDFIMEDVEGY</sequence>
<keyword evidence="4 7" id="KW-0812">Transmembrane</keyword>
<evidence type="ECO:0000313" key="10">
    <source>
        <dbReference type="Proteomes" id="UP000239532"/>
    </source>
</evidence>
<evidence type="ECO:0000313" key="9">
    <source>
        <dbReference type="EMBL" id="PRP66058.1"/>
    </source>
</evidence>
<evidence type="ECO:0000256" key="7">
    <source>
        <dbReference type="SAM" id="Phobius"/>
    </source>
</evidence>
<name>A0A2S9WRE9_9FLAO</name>
<protein>
    <recommendedName>
        <fullName evidence="8">YetF C-terminal domain-containing protein</fullName>
    </recommendedName>
</protein>
<dbReference type="AlphaFoldDB" id="A0A2S9WRE9"/>
<evidence type="ECO:0000256" key="4">
    <source>
        <dbReference type="ARBA" id="ARBA00022692"/>
    </source>
</evidence>
<keyword evidence="10" id="KW-1185">Reference proteome</keyword>
<dbReference type="PANTHER" id="PTHR34582">
    <property type="entry name" value="UPF0702 TRANSMEMBRANE PROTEIN YCAP"/>
    <property type="match status" value="1"/>
</dbReference>
<evidence type="ECO:0000256" key="2">
    <source>
        <dbReference type="ARBA" id="ARBA00006448"/>
    </source>
</evidence>
<evidence type="ECO:0000256" key="3">
    <source>
        <dbReference type="ARBA" id="ARBA00022475"/>
    </source>
</evidence>
<feature type="transmembrane region" description="Helical" evidence="7">
    <location>
        <begin position="70"/>
        <end position="92"/>
    </location>
</feature>
<keyword evidence="5 7" id="KW-1133">Transmembrane helix</keyword>
<evidence type="ECO:0000256" key="6">
    <source>
        <dbReference type="ARBA" id="ARBA00023136"/>
    </source>
</evidence>
<dbReference type="InterPro" id="IPR023090">
    <property type="entry name" value="UPF0702_alpha/beta_dom_sf"/>
</dbReference>
<feature type="domain" description="YetF C-terminal" evidence="8">
    <location>
        <begin position="93"/>
        <end position="166"/>
    </location>
</feature>
<feature type="transmembrane region" description="Helical" evidence="7">
    <location>
        <begin position="14"/>
        <end position="35"/>
    </location>
</feature>
<dbReference type="RefSeq" id="WP_242446445.1">
    <property type="nucleotide sequence ID" value="NZ_MQUC01000003.1"/>
</dbReference>